<evidence type="ECO:0000313" key="1">
    <source>
        <dbReference type="EMBL" id="RGW49240.1"/>
    </source>
</evidence>
<dbReference type="AlphaFoldDB" id="A0A413C2W6"/>
<reference evidence="1 2" key="1">
    <citation type="submission" date="2018-08" db="EMBL/GenBank/DDBJ databases">
        <title>A genome reference for cultivated species of the human gut microbiota.</title>
        <authorList>
            <person name="Zou Y."/>
            <person name="Xue W."/>
            <person name="Luo G."/>
        </authorList>
    </citation>
    <scope>NUCLEOTIDE SEQUENCE [LARGE SCALE GENOMIC DNA]</scope>
    <source>
        <strain evidence="1 2">AF12-25</strain>
    </source>
</reference>
<gene>
    <name evidence="1" type="ORF">DWV70_05595</name>
</gene>
<protein>
    <submittedName>
        <fullName evidence="1">Uncharacterized protein</fullName>
    </submittedName>
</protein>
<accession>A0A413C2W6</accession>
<proteinExistence type="predicted"/>
<evidence type="ECO:0000313" key="2">
    <source>
        <dbReference type="Proteomes" id="UP000285469"/>
    </source>
</evidence>
<name>A0A413C2W6_PHOVU</name>
<dbReference type="EMBL" id="QSAI01000007">
    <property type="protein sequence ID" value="RGW49240.1"/>
    <property type="molecule type" value="Genomic_DNA"/>
</dbReference>
<dbReference type="Proteomes" id="UP000285469">
    <property type="component" value="Unassembled WGS sequence"/>
</dbReference>
<sequence>MHSRKHQCLIYQYKKQLNKTKIHMLTREDIYLFSHSTDSFLFNQAVTFKTVIQNEIADLVTPEEALYIVLPNFKINYNIIDKLINVAAKYWKRTLDKRTLYCLGMAVATIIKEYGWGTYYLGDEGFISLTNKIASVQ</sequence>
<comment type="caution">
    <text evidence="1">The sequence shown here is derived from an EMBL/GenBank/DDBJ whole genome shotgun (WGS) entry which is preliminary data.</text>
</comment>
<organism evidence="1 2">
    <name type="scientific">Phocaeicola vulgatus</name>
    <name type="common">Bacteroides vulgatus</name>
    <dbReference type="NCBI Taxonomy" id="821"/>
    <lineage>
        <taxon>Bacteria</taxon>
        <taxon>Pseudomonadati</taxon>
        <taxon>Bacteroidota</taxon>
        <taxon>Bacteroidia</taxon>
        <taxon>Bacteroidales</taxon>
        <taxon>Bacteroidaceae</taxon>
        <taxon>Phocaeicola</taxon>
    </lineage>
</organism>